<comment type="caution">
    <text evidence="6">The sequence shown here is derived from an EMBL/GenBank/DDBJ whole genome shotgun (WGS) entry which is preliminary data.</text>
</comment>
<dbReference type="GO" id="GO:0060294">
    <property type="term" value="P:cilium movement involved in cell motility"/>
    <property type="evidence" value="ECO:0007669"/>
    <property type="project" value="TreeGrafter"/>
</dbReference>
<evidence type="ECO:0000256" key="5">
    <source>
        <dbReference type="SAM" id="MobiDB-lite"/>
    </source>
</evidence>
<feature type="region of interest" description="Disordered" evidence="5">
    <location>
        <begin position="133"/>
        <end position="194"/>
    </location>
</feature>
<evidence type="ECO:0000256" key="4">
    <source>
        <dbReference type="ARBA" id="ARBA00022737"/>
    </source>
</evidence>
<dbReference type="SUPFAM" id="SSF50978">
    <property type="entry name" value="WD40 repeat-like"/>
    <property type="match status" value="1"/>
</dbReference>
<dbReference type="PANTHER" id="PTHR12442">
    <property type="entry name" value="DYNEIN INTERMEDIATE CHAIN"/>
    <property type="match status" value="1"/>
</dbReference>
<keyword evidence="2" id="KW-0963">Cytoplasm</keyword>
<dbReference type="GO" id="GO:0036159">
    <property type="term" value="P:inner dynein arm assembly"/>
    <property type="evidence" value="ECO:0007669"/>
    <property type="project" value="TreeGrafter"/>
</dbReference>
<keyword evidence="3" id="KW-0853">WD repeat</keyword>
<evidence type="ECO:0000313" key="6">
    <source>
        <dbReference type="EMBL" id="KAK9838787.1"/>
    </source>
</evidence>
<evidence type="ECO:0000256" key="2">
    <source>
        <dbReference type="ARBA" id="ARBA00022490"/>
    </source>
</evidence>
<feature type="compositionally biased region" description="Basic and acidic residues" evidence="5">
    <location>
        <begin position="808"/>
        <end position="829"/>
    </location>
</feature>
<dbReference type="Proteomes" id="UP001438707">
    <property type="component" value="Unassembled WGS sequence"/>
</dbReference>
<dbReference type="SMART" id="SM00320">
    <property type="entry name" value="WD40"/>
    <property type="match status" value="4"/>
</dbReference>
<reference evidence="6 7" key="1">
    <citation type="journal article" date="2024" name="Nat. Commun.">
        <title>Phylogenomics reveals the evolutionary origins of lichenization in chlorophyte algae.</title>
        <authorList>
            <person name="Puginier C."/>
            <person name="Libourel C."/>
            <person name="Otte J."/>
            <person name="Skaloud P."/>
            <person name="Haon M."/>
            <person name="Grisel S."/>
            <person name="Petersen M."/>
            <person name="Berrin J.G."/>
            <person name="Delaux P.M."/>
            <person name="Dal Grande F."/>
            <person name="Keller J."/>
        </authorList>
    </citation>
    <scope>NUCLEOTIDE SEQUENCE [LARGE SCALE GENOMIC DNA]</scope>
    <source>
        <strain evidence="6 7">SAG 2145</strain>
    </source>
</reference>
<dbReference type="AlphaFoldDB" id="A0AAW1RZQ0"/>
<evidence type="ECO:0000313" key="7">
    <source>
        <dbReference type="Proteomes" id="UP001438707"/>
    </source>
</evidence>
<dbReference type="PANTHER" id="PTHR12442:SF5">
    <property type="entry name" value="DYNEIN AXONEMAL INTERMEDIATE CHAIN 3"/>
    <property type="match status" value="1"/>
</dbReference>
<dbReference type="GO" id="GO:0036156">
    <property type="term" value="C:inner dynein arm"/>
    <property type="evidence" value="ECO:0007669"/>
    <property type="project" value="TreeGrafter"/>
</dbReference>
<dbReference type="GO" id="GO:0045504">
    <property type="term" value="F:dynein heavy chain binding"/>
    <property type="evidence" value="ECO:0007669"/>
    <property type="project" value="TreeGrafter"/>
</dbReference>
<keyword evidence="4" id="KW-0677">Repeat</keyword>
<proteinExistence type="predicted"/>
<dbReference type="GO" id="GO:0045503">
    <property type="term" value="F:dynein light chain binding"/>
    <property type="evidence" value="ECO:0007669"/>
    <property type="project" value="TreeGrafter"/>
</dbReference>
<dbReference type="InterPro" id="IPR050687">
    <property type="entry name" value="Dynein_IC"/>
</dbReference>
<evidence type="ECO:0000256" key="1">
    <source>
        <dbReference type="ARBA" id="ARBA00004496"/>
    </source>
</evidence>
<protein>
    <submittedName>
        <fullName evidence="6">Uncharacterized protein</fullName>
    </submittedName>
</protein>
<name>A0AAW1RZQ0_9CHLO</name>
<dbReference type="EMBL" id="JALJOS010000005">
    <property type="protein sequence ID" value="KAK9838787.1"/>
    <property type="molecule type" value="Genomic_DNA"/>
</dbReference>
<keyword evidence="7" id="KW-1185">Reference proteome</keyword>
<feature type="compositionally biased region" description="Basic and acidic residues" evidence="5">
    <location>
        <begin position="175"/>
        <end position="185"/>
    </location>
</feature>
<feature type="region of interest" description="Disordered" evidence="5">
    <location>
        <begin position="808"/>
        <end position="838"/>
    </location>
</feature>
<accession>A0AAW1RZQ0</accession>
<evidence type="ECO:0000256" key="3">
    <source>
        <dbReference type="ARBA" id="ARBA00022574"/>
    </source>
</evidence>
<comment type="subcellular location">
    <subcellularLocation>
        <location evidence="1">Cytoplasm</location>
    </subcellularLocation>
</comment>
<gene>
    <name evidence="6" type="ORF">WJX74_003395</name>
</gene>
<dbReference type="Gene3D" id="2.130.10.10">
    <property type="entry name" value="YVTN repeat-like/Quinoprotein amine dehydrogenase"/>
    <property type="match status" value="2"/>
</dbReference>
<dbReference type="InterPro" id="IPR036322">
    <property type="entry name" value="WD40_repeat_dom_sf"/>
</dbReference>
<dbReference type="InterPro" id="IPR001680">
    <property type="entry name" value="WD40_rpt"/>
</dbReference>
<organism evidence="6 7">
    <name type="scientific">Apatococcus lobatus</name>
    <dbReference type="NCBI Taxonomy" id="904363"/>
    <lineage>
        <taxon>Eukaryota</taxon>
        <taxon>Viridiplantae</taxon>
        <taxon>Chlorophyta</taxon>
        <taxon>core chlorophytes</taxon>
        <taxon>Trebouxiophyceae</taxon>
        <taxon>Chlorellales</taxon>
        <taxon>Chlorellaceae</taxon>
        <taxon>Apatococcus</taxon>
    </lineage>
</organism>
<sequence length="871" mass="92726">MSEETSTSNALSYTLGPDGTKKPIPGAFSVFLTGTTLDILGIKQLSAAKTSTVGFVSKQKVQKDVQFRGAISDLYSIRGDIANLDYDPVAFRSNPQDTFGDGNNFEIAVAADAARTWEAADAAAEAAAKSAAAGAASSGKSKRGARPNRPISGTPRPRVSLGSEAEVQASQTVDQRPRLVVEAQRKRSHYGGPAEFTEESAGMLLDRFPQAAGRSVGSQAYADGTSQAPDIQMLEHDMSTQTMGGLPQDAGCQASPLPPRNNFSQYEVRTLGAGDCQAVLASPGFATFLAAVEPRMEAALLENEVVDVMADELEGLGEEGGEGGGRRDRAISEVQSCSELQYSKGRVISAVQWLPGRKGMVAVACIEAAGFSERVERMGQAQVQASAVLVWSMRDPLRPHAVLHSPSEVFALQANPATPNILAGGTFDGQVVLWDMAQTLDGPAQTPRTVRKERAGTKGGLGEEEVVGLQPQQLSLVDSSHRACVTDLHWLPGLGINREGRPPSRPASAPDARADKDCWLFATAAADGRVLFWDMRMTRLRFKARNQEKDEPEWRPLFTLPLTSPISGELACAKLSFSFHPDGTPLPVFYVGSADGELLQADWSKEAVGVTSSPFIPLCLGGQSGEEGEQTAKAVRAHSAAVTVLQRSAFRSDLILTMGAWTFAIWMDGSLRAPLCQSPAAPAMYSAGCWSPARPGVLFAGREDGVLEVWDLLERSHEPVLTAQPSVAGIASLAFSPVSPAQAETGGRPVQQLLAIGDAVGVLHLMELPRNLRRRHAQEGKALNALVERELERLDMLSQMAPLRRQMAKDKADAADTAKADAPKAEPEAMQKPTSKGAIDASEEAYLKLEAEFRSQLGLDLSAAPGVAARG</sequence>
<dbReference type="InterPro" id="IPR015943">
    <property type="entry name" value="WD40/YVTN_repeat-like_dom_sf"/>
</dbReference>